<dbReference type="Proteomes" id="UP001604277">
    <property type="component" value="Unassembled WGS sequence"/>
</dbReference>
<dbReference type="SUPFAM" id="SSF53659">
    <property type="entry name" value="Isocitrate/Isopropylmalate dehydrogenase-like"/>
    <property type="match status" value="1"/>
</dbReference>
<dbReference type="AlphaFoldDB" id="A0ABD1UUM2"/>
<reference evidence="3" key="1">
    <citation type="submission" date="2024-07" db="EMBL/GenBank/DDBJ databases">
        <title>Two chromosome-level genome assemblies of Korean endemic species Abeliophyllum distichum and Forsythia ovata (Oleaceae).</title>
        <authorList>
            <person name="Jang H."/>
        </authorList>
    </citation>
    <scope>NUCLEOTIDE SEQUENCE [LARGE SCALE GENOMIC DNA]</scope>
</reference>
<proteinExistence type="predicted"/>
<sequence>MREGLPAPSSPLDASSSLPAPNANEPPSSHGSKPNVILFLPLPVPRRLLRRLTLRRRPSLTIHYLPLPTITVISSVTFCASLIGGLGLTTSIALAEAVHDSAPDIAGKGGGSRRTVVAASDGGAVAIVLEVGHVSVGH</sequence>
<dbReference type="EMBL" id="JBFOLJ010000006">
    <property type="protein sequence ID" value="KAL2528760.1"/>
    <property type="molecule type" value="Genomic_DNA"/>
</dbReference>
<evidence type="ECO:0000256" key="1">
    <source>
        <dbReference type="SAM" id="MobiDB-lite"/>
    </source>
</evidence>
<keyword evidence="3" id="KW-1185">Reference proteome</keyword>
<evidence type="ECO:0000313" key="2">
    <source>
        <dbReference type="EMBL" id="KAL2528760.1"/>
    </source>
</evidence>
<name>A0ABD1UUM2_9LAMI</name>
<comment type="caution">
    <text evidence="2">The sequence shown here is derived from an EMBL/GenBank/DDBJ whole genome shotgun (WGS) entry which is preliminary data.</text>
</comment>
<organism evidence="2 3">
    <name type="scientific">Forsythia ovata</name>
    <dbReference type="NCBI Taxonomy" id="205694"/>
    <lineage>
        <taxon>Eukaryota</taxon>
        <taxon>Viridiplantae</taxon>
        <taxon>Streptophyta</taxon>
        <taxon>Embryophyta</taxon>
        <taxon>Tracheophyta</taxon>
        <taxon>Spermatophyta</taxon>
        <taxon>Magnoliopsida</taxon>
        <taxon>eudicotyledons</taxon>
        <taxon>Gunneridae</taxon>
        <taxon>Pentapetalae</taxon>
        <taxon>asterids</taxon>
        <taxon>lamiids</taxon>
        <taxon>Lamiales</taxon>
        <taxon>Oleaceae</taxon>
        <taxon>Forsythieae</taxon>
        <taxon>Forsythia</taxon>
    </lineage>
</organism>
<accession>A0ABD1UUM2</accession>
<gene>
    <name evidence="2" type="ORF">Fot_21361</name>
</gene>
<feature type="compositionally biased region" description="Low complexity" evidence="1">
    <location>
        <begin position="1"/>
        <end position="29"/>
    </location>
</feature>
<evidence type="ECO:0000313" key="3">
    <source>
        <dbReference type="Proteomes" id="UP001604277"/>
    </source>
</evidence>
<protein>
    <submittedName>
        <fullName evidence="2">Uncharacterized protein</fullName>
    </submittedName>
</protein>
<feature type="region of interest" description="Disordered" evidence="1">
    <location>
        <begin position="1"/>
        <end position="32"/>
    </location>
</feature>